<accession>A0AAV4RKS2</accession>
<gene>
    <name evidence="1" type="ORF">CDAR_262521</name>
</gene>
<dbReference type="Proteomes" id="UP001054837">
    <property type="component" value="Unassembled WGS sequence"/>
</dbReference>
<protein>
    <recommendedName>
        <fullName evidence="3">Maturase K</fullName>
    </recommendedName>
</protein>
<proteinExistence type="predicted"/>
<evidence type="ECO:0000313" key="1">
    <source>
        <dbReference type="EMBL" id="GIY21952.1"/>
    </source>
</evidence>
<organism evidence="1 2">
    <name type="scientific">Caerostris darwini</name>
    <dbReference type="NCBI Taxonomy" id="1538125"/>
    <lineage>
        <taxon>Eukaryota</taxon>
        <taxon>Metazoa</taxon>
        <taxon>Ecdysozoa</taxon>
        <taxon>Arthropoda</taxon>
        <taxon>Chelicerata</taxon>
        <taxon>Arachnida</taxon>
        <taxon>Araneae</taxon>
        <taxon>Araneomorphae</taxon>
        <taxon>Entelegynae</taxon>
        <taxon>Araneoidea</taxon>
        <taxon>Araneidae</taxon>
        <taxon>Caerostris</taxon>
    </lineage>
</organism>
<sequence>MERGKENKYKDCRLSRQRITLYFEESIFSQITSLQSLDYLTYSSFHIRSSHFFNSYRFLMVSKLPLLVQKPEGQFNLENILLFFQKNKRV</sequence>
<keyword evidence="2" id="KW-1185">Reference proteome</keyword>
<dbReference type="EMBL" id="BPLQ01006366">
    <property type="protein sequence ID" value="GIY21952.1"/>
    <property type="molecule type" value="Genomic_DNA"/>
</dbReference>
<dbReference type="AlphaFoldDB" id="A0AAV4RKS2"/>
<comment type="caution">
    <text evidence="1">The sequence shown here is derived from an EMBL/GenBank/DDBJ whole genome shotgun (WGS) entry which is preliminary data.</text>
</comment>
<reference evidence="1 2" key="1">
    <citation type="submission" date="2021-06" db="EMBL/GenBank/DDBJ databases">
        <title>Caerostris darwini draft genome.</title>
        <authorList>
            <person name="Kono N."/>
            <person name="Arakawa K."/>
        </authorList>
    </citation>
    <scope>NUCLEOTIDE SEQUENCE [LARGE SCALE GENOMIC DNA]</scope>
</reference>
<name>A0AAV4RKS2_9ARAC</name>
<evidence type="ECO:0008006" key="3">
    <source>
        <dbReference type="Google" id="ProtNLM"/>
    </source>
</evidence>
<evidence type="ECO:0000313" key="2">
    <source>
        <dbReference type="Proteomes" id="UP001054837"/>
    </source>
</evidence>